<name>A0A9D5M4Z4_9FIRM</name>
<keyword evidence="2" id="KW-1185">Reference proteome</keyword>
<accession>A0A9D5M4Z4</accession>
<evidence type="ECO:0000313" key="2">
    <source>
        <dbReference type="Proteomes" id="UP000806542"/>
    </source>
</evidence>
<evidence type="ECO:0000313" key="1">
    <source>
        <dbReference type="EMBL" id="MBE5040799.1"/>
    </source>
</evidence>
<dbReference type="EMBL" id="JADCKB010000022">
    <property type="protein sequence ID" value="MBE5040799.1"/>
    <property type="molecule type" value="Genomic_DNA"/>
</dbReference>
<sequence>MKKAVLFDEFARCCSYFNPEKANGYGCDHPKQRDTDIYDGKRVGRCFCHTCPLGIEAEQQDLTEPDHPDAIPNIDWDGLCSDVEVYESEYLLIEIGDNATEEEKRELCLYERHMHRYDKKWLDEHGIPNFLVG</sequence>
<protein>
    <submittedName>
        <fullName evidence="1">Uncharacterized protein</fullName>
    </submittedName>
</protein>
<reference evidence="1" key="1">
    <citation type="submission" date="2020-10" db="EMBL/GenBank/DDBJ databases">
        <title>ChiBAC.</title>
        <authorList>
            <person name="Zenner C."/>
            <person name="Hitch T.C.A."/>
            <person name="Clavel T."/>
        </authorList>
    </citation>
    <scope>NUCLEOTIDE SEQUENCE</scope>
    <source>
        <strain evidence="1">DSM 107454</strain>
    </source>
</reference>
<dbReference type="AlphaFoldDB" id="A0A9D5M4Z4"/>
<organism evidence="1 2">
    <name type="scientific">Ructibacterium gallinarum</name>
    <dbReference type="NCBI Taxonomy" id="2779355"/>
    <lineage>
        <taxon>Bacteria</taxon>
        <taxon>Bacillati</taxon>
        <taxon>Bacillota</taxon>
        <taxon>Clostridia</taxon>
        <taxon>Eubacteriales</taxon>
        <taxon>Oscillospiraceae</taxon>
        <taxon>Ructibacterium</taxon>
    </lineage>
</organism>
<dbReference type="RefSeq" id="WP_226393353.1">
    <property type="nucleotide sequence ID" value="NZ_JADCKB010000022.1"/>
</dbReference>
<proteinExistence type="predicted"/>
<comment type="caution">
    <text evidence="1">The sequence shown here is derived from an EMBL/GenBank/DDBJ whole genome shotgun (WGS) entry which is preliminary data.</text>
</comment>
<dbReference type="Proteomes" id="UP000806542">
    <property type="component" value="Unassembled WGS sequence"/>
</dbReference>
<gene>
    <name evidence="1" type="ORF">INF28_10045</name>
</gene>